<dbReference type="AlphaFoldDB" id="A0A8B9CGY7"/>
<comment type="subcellular location">
    <subcellularLocation>
        <location evidence="1">Mitochondrion</location>
    </subcellularLocation>
</comment>
<dbReference type="PROSITE" id="PS51286">
    <property type="entry name" value="RAP"/>
    <property type="match status" value="1"/>
</dbReference>
<dbReference type="SMART" id="SM00952">
    <property type="entry name" value="RAP"/>
    <property type="match status" value="1"/>
</dbReference>
<dbReference type="GO" id="GO:0044528">
    <property type="term" value="P:regulation of mitochondrial mRNA stability"/>
    <property type="evidence" value="ECO:0007669"/>
    <property type="project" value="InterPro"/>
</dbReference>
<feature type="domain" description="RAP" evidence="4">
    <location>
        <begin position="529"/>
        <end position="584"/>
    </location>
</feature>
<keyword evidence="2" id="KW-0496">Mitochondrion</keyword>
<dbReference type="Pfam" id="PF06743">
    <property type="entry name" value="FAST_1"/>
    <property type="match status" value="1"/>
</dbReference>
<name>A0A8B9CGY7_9AVES</name>
<dbReference type="GeneTree" id="ENSGT01030000234607"/>
<keyword evidence="6" id="KW-1185">Reference proteome</keyword>
<reference evidence="5" key="1">
    <citation type="submission" date="2025-08" db="UniProtKB">
        <authorList>
            <consortium name="Ensembl"/>
        </authorList>
    </citation>
    <scope>IDENTIFICATION</scope>
</reference>
<dbReference type="GO" id="GO:0003723">
    <property type="term" value="F:RNA binding"/>
    <property type="evidence" value="ECO:0007669"/>
    <property type="project" value="TreeGrafter"/>
</dbReference>
<dbReference type="GO" id="GO:0005759">
    <property type="term" value="C:mitochondrial matrix"/>
    <property type="evidence" value="ECO:0007669"/>
    <property type="project" value="TreeGrafter"/>
</dbReference>
<dbReference type="PANTHER" id="PTHR21228:SF1">
    <property type="entry name" value="FAST KINASE DOMAIN-CONTAINING PROTEIN 2, MITOCHONDRIAL"/>
    <property type="match status" value="1"/>
</dbReference>
<dbReference type="Pfam" id="PF08373">
    <property type="entry name" value="RAP"/>
    <property type="match status" value="1"/>
</dbReference>
<dbReference type="GO" id="GO:0035770">
    <property type="term" value="C:ribonucleoprotein granule"/>
    <property type="evidence" value="ECO:0007669"/>
    <property type="project" value="TreeGrafter"/>
</dbReference>
<reference evidence="5" key="2">
    <citation type="submission" date="2025-09" db="UniProtKB">
        <authorList>
            <consortium name="Ensembl"/>
        </authorList>
    </citation>
    <scope>IDENTIFICATION</scope>
</reference>
<evidence type="ECO:0000313" key="6">
    <source>
        <dbReference type="Proteomes" id="UP000694426"/>
    </source>
</evidence>
<evidence type="ECO:0000256" key="2">
    <source>
        <dbReference type="ARBA" id="ARBA00023128"/>
    </source>
</evidence>
<proteinExistence type="predicted"/>
<sequence length="595" mass="67699">MNCNSPLLGTLQVWNRNVGYPVDTGRFIPEWELHATRPEYDPLENVNFRKSFLNIFPSPRGSSLRFLSQKADVFSTGDEIQPEKSTEAMGSEQAPQSSLELKNLEDDSEGFKAKPLLDHNEQFFSSLRKCTCPSDVLDLASESAVSIKHYTNCLTTVWRLLKSLSEDQQRYEKQLIFEHPAFVKLCQHLLRDSRRMTRADLVFSLHAVVNLGVPQNTLLVQTLLRVCQEKLNQLDNRCISVLATTLAGLDKDKNVSALQAGLQLLAEQRIPSIGDIFILQNLMKCMGKDAPVFLKKKLEMAVLKEIDHLTYLNARRVFLGLVAMNYCSIPILNACSKKIQENIHDARFWHLILILEACHNLQYRNVKLFSTVADYVNSIVCILDKKQIILFLSAFEILGFQPSELMGVFAEKVTADSEFLDLKSLLIVLRVYSRLNYLPKGQHHLFFETLQSCLNKYLPQISNTELLKAVYSLCILGHLPHRALDQLLQKESYEGLLPSDFEIRMDSDRKKVLPVTATDNHADTSVQRLAFLFVPVSAFCLGTTHPQGKLAMKKRHLNKLGYHVILVRKFQEMTNEDAVEFLKGKIYSKNASPIL</sequence>
<evidence type="ECO:0000259" key="4">
    <source>
        <dbReference type="PROSITE" id="PS51286"/>
    </source>
</evidence>
<dbReference type="InterPro" id="IPR013584">
    <property type="entry name" value="RAP"/>
</dbReference>
<feature type="region of interest" description="Disordered" evidence="3">
    <location>
        <begin position="77"/>
        <end position="98"/>
    </location>
</feature>
<dbReference type="InterPro" id="IPR050870">
    <property type="entry name" value="FAST_kinase"/>
</dbReference>
<protein>
    <submittedName>
        <fullName evidence="5">FAST kinase domains 2</fullName>
    </submittedName>
</protein>
<evidence type="ECO:0000256" key="1">
    <source>
        <dbReference type="ARBA" id="ARBA00004173"/>
    </source>
</evidence>
<dbReference type="Ensembl" id="ENSABRT00000027684.1">
    <property type="protein sequence ID" value="ENSABRP00000019620.1"/>
    <property type="gene ID" value="ENSABRG00000016816.1"/>
</dbReference>
<dbReference type="Proteomes" id="UP000694426">
    <property type="component" value="Unplaced"/>
</dbReference>
<gene>
    <name evidence="5" type="primary">FASTKD2</name>
</gene>
<evidence type="ECO:0000313" key="5">
    <source>
        <dbReference type="Ensembl" id="ENSABRP00000019620.1"/>
    </source>
</evidence>
<organism evidence="5 6">
    <name type="scientific">Anser brachyrhynchus</name>
    <name type="common">Pink-footed goose</name>
    <dbReference type="NCBI Taxonomy" id="132585"/>
    <lineage>
        <taxon>Eukaryota</taxon>
        <taxon>Metazoa</taxon>
        <taxon>Chordata</taxon>
        <taxon>Craniata</taxon>
        <taxon>Vertebrata</taxon>
        <taxon>Euteleostomi</taxon>
        <taxon>Archelosauria</taxon>
        <taxon>Archosauria</taxon>
        <taxon>Dinosauria</taxon>
        <taxon>Saurischia</taxon>
        <taxon>Theropoda</taxon>
        <taxon>Coelurosauria</taxon>
        <taxon>Aves</taxon>
        <taxon>Neognathae</taxon>
        <taxon>Galloanserae</taxon>
        <taxon>Anseriformes</taxon>
        <taxon>Anatidae</taxon>
        <taxon>Anserinae</taxon>
        <taxon>Anser</taxon>
    </lineage>
</organism>
<dbReference type="InterPro" id="IPR010622">
    <property type="entry name" value="FAST_Leu-rich"/>
</dbReference>
<evidence type="ECO:0000256" key="3">
    <source>
        <dbReference type="SAM" id="MobiDB-lite"/>
    </source>
</evidence>
<accession>A0A8B9CGY7</accession>
<dbReference type="GO" id="GO:0000963">
    <property type="term" value="P:mitochondrial RNA processing"/>
    <property type="evidence" value="ECO:0007669"/>
    <property type="project" value="TreeGrafter"/>
</dbReference>
<dbReference type="PANTHER" id="PTHR21228">
    <property type="entry name" value="FAST LEU-RICH DOMAIN-CONTAINING"/>
    <property type="match status" value="1"/>
</dbReference>